<feature type="coiled-coil region" evidence="7">
    <location>
        <begin position="1389"/>
        <end position="1416"/>
    </location>
</feature>
<evidence type="ECO:0000256" key="8">
    <source>
        <dbReference type="SAM" id="MobiDB-lite"/>
    </source>
</evidence>
<organism evidence="10 11">
    <name type="scientific">Clonorchis sinensis</name>
    <name type="common">Chinese liver fluke</name>
    <dbReference type="NCBI Taxonomy" id="79923"/>
    <lineage>
        <taxon>Eukaryota</taxon>
        <taxon>Metazoa</taxon>
        <taxon>Spiralia</taxon>
        <taxon>Lophotrochozoa</taxon>
        <taxon>Platyhelminthes</taxon>
        <taxon>Trematoda</taxon>
        <taxon>Digenea</taxon>
        <taxon>Opisthorchiida</taxon>
        <taxon>Opisthorchiata</taxon>
        <taxon>Opisthorchiidae</taxon>
        <taxon>Clonorchis</taxon>
    </lineage>
</organism>
<evidence type="ECO:0000256" key="3">
    <source>
        <dbReference type="ARBA" id="ARBA00022737"/>
    </source>
</evidence>
<feature type="region of interest" description="Disordered" evidence="8">
    <location>
        <begin position="7049"/>
        <end position="7073"/>
    </location>
</feature>
<keyword evidence="2" id="KW-0812">Transmembrane</keyword>
<feature type="coiled-coil region" evidence="7">
    <location>
        <begin position="6240"/>
        <end position="6267"/>
    </location>
</feature>
<feature type="coiled-coil region" evidence="7">
    <location>
        <begin position="3570"/>
        <end position="3597"/>
    </location>
</feature>
<dbReference type="SUPFAM" id="SSF47576">
    <property type="entry name" value="Calponin-homology domain, CH-domain"/>
    <property type="match status" value="1"/>
</dbReference>
<feature type="compositionally biased region" description="Basic and acidic residues" evidence="8">
    <location>
        <begin position="2557"/>
        <end position="2569"/>
    </location>
</feature>
<evidence type="ECO:0000256" key="6">
    <source>
        <dbReference type="ARBA" id="ARBA00023203"/>
    </source>
</evidence>
<keyword evidence="5" id="KW-0472">Membrane</keyword>
<dbReference type="Proteomes" id="UP000008909">
    <property type="component" value="Unassembled WGS sequence"/>
</dbReference>
<dbReference type="PANTHER" id="PTHR47535">
    <property type="entry name" value="MUSCLE-SPECIFIC PROTEIN 300 KDA, ISOFORM G"/>
    <property type="match status" value="1"/>
</dbReference>
<feature type="compositionally biased region" description="Polar residues" evidence="8">
    <location>
        <begin position="4671"/>
        <end position="4682"/>
    </location>
</feature>
<dbReference type="GO" id="GO:0005737">
    <property type="term" value="C:cytoplasm"/>
    <property type="evidence" value="ECO:0007669"/>
    <property type="project" value="TreeGrafter"/>
</dbReference>
<feature type="region of interest" description="Disordered" evidence="8">
    <location>
        <begin position="288"/>
        <end position="371"/>
    </location>
</feature>
<evidence type="ECO:0000313" key="10">
    <source>
        <dbReference type="EMBL" id="GAA51061.1"/>
    </source>
</evidence>
<feature type="domain" description="Calponin-homology (CH)" evidence="9">
    <location>
        <begin position="181"/>
        <end position="289"/>
    </location>
</feature>
<dbReference type="GO" id="GO:0034993">
    <property type="term" value="C:meiotic nuclear membrane microtubule tethering complex"/>
    <property type="evidence" value="ECO:0007669"/>
    <property type="project" value="TreeGrafter"/>
</dbReference>
<dbReference type="InterPro" id="IPR036872">
    <property type="entry name" value="CH_dom_sf"/>
</dbReference>
<gene>
    <name evidence="10" type="ORF">CLF_105518</name>
</gene>
<feature type="compositionally biased region" description="Polar residues" evidence="8">
    <location>
        <begin position="2385"/>
        <end position="2397"/>
    </location>
</feature>
<feature type="compositionally biased region" description="Polar residues" evidence="8">
    <location>
        <begin position="2984"/>
        <end position="3002"/>
    </location>
</feature>
<proteinExistence type="predicted"/>
<keyword evidence="7" id="KW-0175">Coiled coil</keyword>
<feature type="region of interest" description="Disordered" evidence="8">
    <location>
        <begin position="2504"/>
        <end position="2574"/>
    </location>
</feature>
<feature type="compositionally biased region" description="Polar residues" evidence="8">
    <location>
        <begin position="337"/>
        <end position="346"/>
    </location>
</feature>
<dbReference type="Pfam" id="PF25034">
    <property type="entry name" value="Spectrin_SYNE1"/>
    <property type="match status" value="1"/>
</dbReference>
<sequence length="7858" mass="887519">MQKKPSVLEITAADSNFTDEQQRVQKKTFTNWVNTHLQKLSQPISINDLFVDITDGTALIRLIEVLSGDKLHIESPRVLQRAHKLSNVRNALDYLTKKCKIKLVNINSSDVVDGKPAIVLGLIWSIILYFQIESPQRRLSDGALPLGSSTNATVPIFLPPTSSTGTSPRAVAESPQIPRAGAGRQALLTWVEQSLSTHDPPLNIKVTDFGTSWRDGKVFRALINRLKPNSIDVKATEKLTNREKLEHAFQVAESKLGIPRLLDAEDVDVDKPDERSIMTYVAQFVRESPSLPEPKSDAKKTAKPSESPTKDERGNVRKSRKSSDAERVRRSSKSSKHQLSPTTQASVEPDPDIDPSLVLSSSTASGLSDWRRSRRVSYGGVNSMDDEAIRSLILATTPPESLDGSLSPLGNSFASGVLSTSLPTRMPGSSQSSGSPHYPISPHRNVRAKSYAGLRLCRAAKNVSRCQAMARIKVTAEPPKATRNIVPVLHLEDEATVENEQAEKERTFLINIKELIARVRHGPIQPEDYFSEFEFLMQAQMEHESLAAYMLELTDRKRQGLLIGLRPEELDQIQAEWNRVKPHLDEWRWRLDDALPGDWHPIGRWLAQIERRLIKDADVAGQLGLEMSPDAAKLSLAERVELAEKCLAEHEESMAKFGEIKALFARLKEKNIELQKAAEKAANDPESLAKLEVRLPETIVAALENRILGVELDEPPAKRRLERIALRWKLAHRVDELRTNLSTWHSVRCKQRSEVRSHLERIREYLSAFSYPDGVNTDLMQLAELTSSRDDEATGVAERRRQLEAMSGDEKHRFFTSASSQFLSMCAGGGTAMLVDSAETERKEASMFLNSIRTRWLDAWRDVEELQHHLEELELKWETYETEKAALNSWVANARRILNDASATSADRVRLYEELSQWRARISALNDLGHELMGHCDISAASALDDELAGVNSIWDEISQEVVRSAELNHMDKLKYLHGTALDRIKTLVKSTERLLDQKFTLPETTDANKAYEATAAYRKQLEEARMNLLQQAEQDYLEALRAAEEFMAAAKRGEADMSEAEALMAQVRAAKERLDRLANEEVPNRLEQVEEATKKAVELTMHLAPVNSWMQKSEFTVETGDLETGELNLDLSGLSTEEALNKLMSHFSALEQHEKTLTEVEDRLNELKATGLKHVDVSQLEMATSEARRKFDILRATASRYQIMLEKRRAAENTFEASVSEITDWLNEAERLLQMDLGALEKHAKNAASSDFLKDQWENHQAFFQKSQEPGRTSLISMNKKYEALIALYSEAVSEDFGSMSEQFVKEEDVANLASDASAKVQVLRERYEDVLARARQDQIELRYAMLESLMREQLELMNGTLAEEESRVASGESLSSVLADHENFFNKSDVSRVCEELLREMRELSEEMALLDLREPNRMSWRTDRLQDEFNALTERVGQLAVKLRNLPTQWSDFDEKLYSLVDWTNEVENLVRRLQANPDDTKIADEVSATELAARYRAMLSRFEELTGITKEQGALAEMLNATLADLSMQGGLSATELATKRAVLAAAIGSLHDLRAEMDVVLDRAPIIADSLEFRASAVTEQRKAKLVRAAVEQAVQEDLEQLPTDLDSIRRLLAEREAMVARLAEERDASLAAMLHRGLGMKTNEIVDWIEPSETELRATWEEVDKCAELGLTSLRQTAEALEQFETTKQRLTDLLAGTKHLTGGTASSTAAAALVMALQSEEGKVDGDKICQALGIDEATKAWANASLASGVAGAIAASVEEATKAGQKSVRAQADAVKAQLEALQAAEADLAALRAAADVMKSRASPQRVAQIDEMIERLEAELKQSREDLNLRLARLRTSEGKWEVFYTGSIELEKVLDGAEEKLSKVTDVLPLGEGAIPSREFGASESAAKAALAEVTSWSSSVYLELQEVEAVLRRLGSLDSLFLELTALNAVDQNLGDTQQLSSEVTRAQAKLMGMHRRQTVLAEAFHAHQTSLQNLQSQLTNFLNLVPDFDKHIAEAERVAETLSHAALPESLEALEEIRTAHSKRQTEHETHWRKVRDELASINFRLTMWPSLKEATEALFKRWESINYWFIEEGQYLDDVHSTWNTWHREANELNAKLTSVETELEREKNELDERPDFPVQPDGEPEKPTETEQQRSGGSTVVQDLESRLSRLRTEQERLQLAEALWRSLSSHTERLLRQLVIQREIQCATLDQIDESKIRPRRLSLFRRDSYVIDSSTLTTQLVNPTTSPHPSAVRFREFGERVQRLALLWEKLNAHLDGKLDARDRLFRDIEKLNQWMAVCEKRLGKLSRVWVAATAPLSISLGDKPTESAMKPSGEREVDHNTAGVDLAEALNQLNAIYTEAKGPRMMALREIAVQIEGEGVDLCALSHQSSSRPGSQVTGERPRSGGRLRNQRSVCFDMSGISRQSSVDAADEINRALRERLRRLVGRMRRLVNRVSCRWSSCTAAVTYEQARELWREQIVALDNRIKGLTSTSDMVELKVEIKKRETSPREKAHVPNESKTTQEVKTEGQYVKEEDTDLSMQRKKEPGSDNEQIDSTSKPEAEPEKKTDSTEDSEALLFQEQVSESGRNYKNEYKLVKTEISRLKESIGSWRGTNSWLVIEELEPKRVTEDSEEPVFLDPRVLDTAAVSSGLMFVTSIEDTWGIGRPRSKAGGDQLQVEPFSFYVDTARFMTECDRLQGRLKANLVQVFSICESWQQLSEARDRIIEQANNMELHARKACAATSTVVNPSGEAKGFSTRLSRLGQQLIEWESAISTVRDKLIIRGMSERPPSESEPPGELVNEASTIVQKLSELRRLGDRLTSIAPSRGTTVDSLVSQTVHSIWGVGNRLGELGRRTTSLSHALLQREQAVAQVSEVVDLLEQQSGLNASSIKPNIPSFMAEKDTEEVVDQTDLDKVATQTSTMYHLDVDTYEEAKQKLNMIKRAETQLLGKRDSLFTRLHQVCIGAFEAYREFEAEIRRESSEPHTTLAQSEETSEPIGTSTLDPLRDRVIARWQQLQDSLATTRQQLEVRCAALLCIEAGFQELVAWLDPMETTLESCSCQLSASACIAVAVTTMDNQGTVIPTASLEMEALVNPQTVLTNFATEVVYYENLLASVNCRVEADLPDRENIVQSVREFDWRMEKLRKTADRLAIQWSEEGVRCDQLRSELEQLRAMIDNAVAELNSCSTSTSDDTGTHKFTSDVSSESLSSSLMFVDAAIGHTKREIHRSCELEAARLKLSNLRGHALRLHRRAHLLASGPSRYHYRFIRLNKEKVPDSKETGEQEVEDQTETGGGAVLLESEAVSLEHRLAGLMGSTSKATELAHRRVNQFYIEALKVWMAWYDNSERAQRLALNLLPAETEATRGEMLQPLLAETNSGRLVQYLNTVLRLVKHQNVTLTEGEQLIDKLRSMTLLMIRGQWLEKEFAEQIGSESNRPESGTESDHDIAPGAIGTMTSPTAEDILNALENQVSLPTEVSTQLAPQTLSVDMLDQLLLDHDAAVQAVTNGRIILSEWTSEMVKFNTYLTKALAEAKASSEGEAELLRDTENAEKQFCALLRWTTAPTPAMCQQRMDELQNLMSRIAELETRVRHTENMFLGSVSLIQLAFGKDQRTSDTVTVMPPETEERLNEQHPKSRNLILEEAKTRLRYLGEYVTGATTRMGELLAALEVEHRCHEEADACIGQWSERVESIVEQTRGVVSTKEEAETHLSSLEGLFNERDEVYLKLQAAENAAQTVIDLLTLGSFIATGPYMMNQVMDSPLSRSENTPKPVCTMRPINTIVLVNCRENLRESIHLRQSQMTTLMETLTSALRQTEADVSHWTSFSECYTRLKSWVESVVKEWNVPEVANETDTKEAELVSTLSQKQALLETYKGRMQQLRAQESLLFAVLDRNASLKQPEEDENRSTEVEGLKTCFTRAQDYVSKRLLVHEQRVERHRRLIDISGQAMGWIDTTESQLLQIINAADEFYSSIQISFDKQSESYQLDDTSKSSSESCSKSFSELISRLTEFEKLYSSGSEQQSRKLKELALVVLKETLNGEGIESMLESFKSNVIQRVEEPMKFQLALLIQLDALFMETIDQLNKFHQFLSACGLVLQTIYIPLTTESPVATGRSRDLLPETASEKVFCLTRLQRLLGDLGGQQCTDLSSVLMTKCDELRMALRRLGRSKCVEAVQFTVEKSLDDHVKELFDRLNTTKKWTNTGLSYWQKALDEHKTLEELITTGQCELSEAEREFETLSPDLESLEAKKSSFWLNGELVYMSILTKLSSISDQVDRFETITCERMIETFRAVALTTGLDGRNSFSEVIERLKQQAHRISMTVLERRARVDAALNFHVRVLEEQHALRNWLIRLEEKLSQIEKTPDKDQPTRVLLSTSQFLFMWDSMKADVQHRTEQTMKLQHEFLSRRQQLQTFSDRQDQALNSLKTELLDSLSMCTTDEIEQKLSVPNLKEIHSVGLKKCQELLETESKKMNSLNAFGKDAKLVLESVNALIDEVEFVLSEATPRPTESCSTVNWTRQALKSLCNRFQSEFSEDVFGEINSSVSSLADQVAFLEHGSVEEKLATQLIDGLRSQSNHAAQRVLQRRRLVECVLNLFEALIEELLNQDNWIAANETSHILTSTTLPSTVSEKQDLVLEATNLLNSVKERGQELDELDSRVNQPLVLNHGNGTIRNGSIPGTQEPVHEEDEDTGSVWPPDPELIAHLAETRRRFGRLSGRVEETLSHLEKAVSRHEQVEEIIRLVGETILSLTKDLGESYGRAVVFRSRIDVSLPPASVLTNEISQLTETLQTSTRGATHKLDDLEVQLELMHSDTSLEAVSALQGEVRAQRARLVWLETKFYHVVNSLSVIRNYSMILVSEVKGVTEKVSAIETTAQLICTQPHLTDLRDIRQRLAAWRAVLERCNGLDELIMGELGPLPMTLDKVQWRDEELETFVPKEVTVPEYESITSAHVLEQLQERLKKVLDTAQIAVDYLSKVDTVKSRIDRYCTRIQSWLQGCRGRLDQIPSYDASNIEDRTTVERLDQYAVQSHLATMHELSEVMAQNNQLIPEYRESFEQYKSVLTGTEELLSKFSQISVDGCVDLMSECAASMEAAEQQLFTVQHAWEELDRDFKAVWECLVTRRNQLQTEMTHRQWIVNNLRQIEEEFRSSTPFNPKWLEVERSLFQVSKEGESSQTHVRNEEQACLERSLEEMIVEQKEIVSWWDTFLNKSIVQLTEVQTVLKQYEHEMTSESDHLERVLDLIDKSKRITEFHKESQESLESQLACWKEWKEWWMLSMASELASSGGPCALASSTPVITPDGQLTTVDLKEANDRLAQLTEQIQPEGRARLTRLEEALNQTSSLVNNQKTSNLLTALGQQSGYSIRLPLHVGLTASQVLVRNAQSQWSIAFGDIQLARERLKAKQSLVESLTGTCNDLHGTLMQLESEINAIESAFSPLTENQTSTECVPNWDALSVEELRSQLPHWPCAVETLVADALTVRMNALSATGKIMKYVQSIGERCFCLEKSVHALGIPDDAQLRILLNDGSTLTTLPELGNFQMSLYKHAQSLLARVEASVQIHHQLTEVWRSVSDWFGQLEQGVESYTNLSGDRYLLQARLELVKDLDVLVPDGTKRLEDMRAAANLFLFKHINPLDATETTSSGPQLRTAVLLQTTELQLRWHKVHASIVQTVNRLTTAIEAWQRFEKSRETSESAIIQLELWLRGQTTVLVESKEELLEKIQTIQAIANCLESSHHAQSPSNIQIPIVQLASDVHEYLGKLRSSYACLPNMEESVAEELYVEDTGDDSHNRVVSQLTGAKVHELLSRVQHLVKLTKELLNMWCNRVDDFTVWNESVTKIEQSLNMLYQKVNQLRTSANTEDGIGESSQTIEEAVACLELLSDDRTRLAMKLTGLRERAKNMIQFTGNAFRKVVQSKLSDCQQSWENLGLLVEQCGVELRRRRDAWTKVANHLNDFEEWLKASATELDKLMQERPWLSELKPSIDLDKSDMHSGLEEESYGTDKRQGMSLVLMFNGHKADAFAFRDKVRHFVELLGSQQPQLDQVSTVVHNLGREGAALGSGLDEVVCETMGHVNVHFDNICTRASSLVETAKTYCSALDSFTSEYGICWKRILQFQSQFERGLQVHDHSSDGTVVSHTDEVDDYLEFLKVACEQLGPVDLLELLLRGESITDTEGQSALAADLAELMVHATALDNFQSDVKDPNLQTAVFQRSVEILLRHTLQLARSIQRRLKQSADENTLLEEIEQLCESLETDLLECDQTLQALFSSSIVETEPEPDVSNLVWVDSVIENCEQRENRLSTQLPESEERRDKKLHGLQVLVSRLVKGTGRVYLHVNQRVTNLSARHEQLCARSKSFQLQLGKEIQAWKEFHRCFSQADAWLSEGEKCASDLLSTRSEESSSLDDDVLPNRAEKLAQLLDELEKLESGLTEHGKNVRDQVEQAVHNLILSIVPMSSSSTKQKRAWTDSYFANSLSLTVDRFYQRWDDYRNRLQALRSELCDQLLAQTELVSALERVDRWIRSMGVHVDLIDRDMTSHLPEMFVRLKIPGMALNREQLVADLEAWFRPKLQTMELLLAEVKQYAESDMKQLDSLVLATAATEQLARDRLNQISTRTPQLDALNFSQSSSERANKLWEDVRAVETRLGTMISETDSLCNLCTNFAEYLHDVQLSIVDCRQHVHKCVAEMERLTQPSASEDQPSASLQSITEKLNKKATEISGLKVATLREQESKLKLLHSANIDINKQLEKMGIPSGTLLATTAAQDVKTLETYLTDLMVQLGRWICQWSEFAKGFDHLADWLADTEVAISMAIQSEMDEAKTTRLRLEGVDSIHQLLHRSKSHLELGEQFHEKLIEKQVVVENLVSLARTLVNSRVNCCDQRAPGLTKDDIIVLSSPTVPSSVSGEVAVVRATRLTQRYHTLFSLCDRRIQLSKTAFRTTEHLLSACEVYDRWANELKGQLALVTKQLSEPLELDGGQVTSAARLVEPLRLRALTLANRIQSGSNLVQSACDWTNRVSAELQLQRRQRNVEFQLLRSTSRSAEFGISGQEASTNQSEQRVTEAQTTDPNQKIEESSIYVVHSYATLCEQVEAVRKQVDKVLIDITTQNTAQQNISSWLMGTEKQLMTVIQYAAPATIALSLTQVFGEFDKSLQFIDQRTSEALEQLGELRANMVQYEAKLIRLESFERTSKTADSFSIQERYARLGSGIDDCREELTNRLNMIRQFQQSADAFATWLVEVEGRLDGLTGADGIPLSADGKIGRPDGSTEHVLNLADAEQRLVLLDQLGLSVQVRGYPLSKRTAELGQQLTAIFRLAEEATDLDQSVSTTDCCNQVSTLIQDHVEELQCRMMRIEEVHQNATTWLTDLIYAWNDCFSLMDQLGDWIRRTTVTTHEAAQQRLKSFDDKWQLTSKLEETYRICMDKHTDFELCMKKAAGVKSMEPGCQLTEQVKQLTDRYEGVVQLVQNTLHNLRQAVQIHTDYEHHVAETGEWISSLSERVAQCSCPIDTTDRTELERRLANGRKLPNRLARVERTVDELQAVTDTFVCQLDLVDGQEVKGLLEKRIAEVDFVQTQLHSCLASMSTRIRDRGDQSTRINELTNQLQSLEERPAPYTKAGLSIADVMGIATLDQVTNSRRQSLENELTELLSQCGTHQSGGYISNELKKLRNTVQRRDTLSPTDCTDRNLQVAFPYVGWTEARHEWFEQLNRLQQLLHRPWRFELSSTVAEDLDLAGLQYPEPEKADDKLLEIRMLQLQNYQKSCRILGGQEYDILLQRSMPIRSNCTVDGSMLMNEYLQVSALELGTRVLRSEFEVLRLVQAKADEEYTRLVYEQIGQFVDGEKILNCLDDVEVGY</sequence>
<feature type="region of interest" description="Disordered" evidence="8">
    <location>
        <begin position="4670"/>
        <end position="4699"/>
    </location>
</feature>
<dbReference type="PROSITE" id="PS50021">
    <property type="entry name" value="CH"/>
    <property type="match status" value="2"/>
</dbReference>
<protein>
    <submittedName>
        <fullName evidence="10">Nesprin-1</fullName>
    </submittedName>
</protein>
<evidence type="ECO:0000256" key="7">
    <source>
        <dbReference type="SAM" id="Coils"/>
    </source>
</evidence>
<feature type="compositionally biased region" description="Basic and acidic residues" evidence="8">
    <location>
        <begin position="308"/>
        <end position="329"/>
    </location>
</feature>
<dbReference type="Gene3D" id="1.20.58.60">
    <property type="match status" value="4"/>
</dbReference>
<evidence type="ECO:0000256" key="2">
    <source>
        <dbReference type="ARBA" id="ARBA00022692"/>
    </source>
</evidence>
<feature type="compositionally biased region" description="Basic and acidic residues" evidence="8">
    <location>
        <begin position="2139"/>
        <end position="2148"/>
    </location>
</feature>
<dbReference type="PROSITE" id="PS00019">
    <property type="entry name" value="ACTININ_1"/>
    <property type="match status" value="1"/>
</dbReference>
<dbReference type="GO" id="GO:0051015">
    <property type="term" value="F:actin filament binding"/>
    <property type="evidence" value="ECO:0007669"/>
    <property type="project" value="TreeGrafter"/>
</dbReference>
<accession>G7YDM7</accession>
<dbReference type="GO" id="GO:0005640">
    <property type="term" value="C:nuclear outer membrane"/>
    <property type="evidence" value="ECO:0007669"/>
    <property type="project" value="TreeGrafter"/>
</dbReference>
<name>G7YDM7_CLOSI</name>
<feature type="region of interest" description="Disordered" evidence="8">
    <location>
        <begin position="3430"/>
        <end position="3453"/>
    </location>
</feature>
<dbReference type="InterPro" id="IPR001589">
    <property type="entry name" value="Actinin_actin-bd_CS"/>
</dbReference>
<dbReference type="Pfam" id="PF00307">
    <property type="entry name" value="CH"/>
    <property type="match status" value="2"/>
</dbReference>
<feature type="region of interest" description="Disordered" evidence="8">
    <location>
        <begin position="422"/>
        <end position="442"/>
    </location>
</feature>
<reference evidence="10" key="1">
    <citation type="journal article" date="2011" name="Genome Biol.">
        <title>The draft genome of the carcinogenic human liver fluke Clonorchis sinensis.</title>
        <authorList>
            <person name="Wang X."/>
            <person name="Chen W."/>
            <person name="Huang Y."/>
            <person name="Sun J."/>
            <person name="Men J."/>
            <person name="Liu H."/>
            <person name="Luo F."/>
            <person name="Guo L."/>
            <person name="Lv X."/>
            <person name="Deng C."/>
            <person name="Zhou C."/>
            <person name="Fan Y."/>
            <person name="Li X."/>
            <person name="Huang L."/>
            <person name="Hu Y."/>
            <person name="Liang C."/>
            <person name="Hu X."/>
            <person name="Xu J."/>
            <person name="Yu X."/>
        </authorList>
    </citation>
    <scope>NUCLEOTIDE SEQUENCE [LARGE SCALE GENOMIC DNA]</scope>
    <source>
        <strain evidence="10">Henan</strain>
    </source>
</reference>
<feature type="domain" description="Calponin-homology (CH)" evidence="9">
    <location>
        <begin position="23"/>
        <end position="131"/>
    </location>
</feature>
<dbReference type="SMART" id="SM00033">
    <property type="entry name" value="CH"/>
    <property type="match status" value="2"/>
</dbReference>
<dbReference type="CDD" id="cd21190">
    <property type="entry name" value="CH_SYNE-like_rpt1"/>
    <property type="match status" value="1"/>
</dbReference>
<comment type="subcellular location">
    <subcellularLocation>
        <location evidence="1">Membrane</location>
    </subcellularLocation>
</comment>
<feature type="compositionally biased region" description="Polar residues" evidence="8">
    <location>
        <begin position="422"/>
        <end position="435"/>
    </location>
</feature>
<dbReference type="SUPFAM" id="SSF46966">
    <property type="entry name" value="Spectrin repeat"/>
    <property type="match status" value="3"/>
</dbReference>
<feature type="compositionally biased region" description="Polar residues" evidence="8">
    <location>
        <begin position="7053"/>
        <end position="7073"/>
    </location>
</feature>
<keyword evidence="3" id="KW-0677">Repeat</keyword>
<feature type="coiled-coil region" evidence="7">
    <location>
        <begin position="4217"/>
        <end position="4251"/>
    </location>
</feature>
<evidence type="ECO:0000259" key="9">
    <source>
        <dbReference type="PROSITE" id="PS50021"/>
    </source>
</evidence>
<feature type="region of interest" description="Disordered" evidence="8">
    <location>
        <begin position="2385"/>
        <end position="2408"/>
    </location>
</feature>
<feature type="coiled-coil region" evidence="7">
    <location>
        <begin position="1774"/>
        <end position="1848"/>
    </location>
</feature>
<dbReference type="InterPro" id="IPR052403">
    <property type="entry name" value="LINC-complex_assoc"/>
</dbReference>
<evidence type="ECO:0000256" key="1">
    <source>
        <dbReference type="ARBA" id="ARBA00004370"/>
    </source>
</evidence>
<feature type="compositionally biased region" description="Basic and acidic residues" evidence="8">
    <location>
        <begin position="2504"/>
        <end position="2533"/>
    </location>
</feature>
<keyword evidence="6" id="KW-0009">Actin-binding</keyword>
<evidence type="ECO:0000256" key="4">
    <source>
        <dbReference type="ARBA" id="ARBA00022989"/>
    </source>
</evidence>
<reference key="2">
    <citation type="submission" date="2011-10" db="EMBL/GenBank/DDBJ databases">
        <title>The genome and transcriptome sequence of Clonorchis sinensis provide insights into the carcinogenic liver fluke.</title>
        <authorList>
            <person name="Wang X."/>
            <person name="Huang Y."/>
            <person name="Chen W."/>
            <person name="Liu H."/>
            <person name="Guo L."/>
            <person name="Chen Y."/>
            <person name="Luo F."/>
            <person name="Zhou W."/>
            <person name="Sun J."/>
            <person name="Mao Q."/>
            <person name="Liang P."/>
            <person name="Zhou C."/>
            <person name="Tian Y."/>
            <person name="Men J."/>
            <person name="Lv X."/>
            <person name="Huang L."/>
            <person name="Zhou J."/>
            <person name="Hu Y."/>
            <person name="Li R."/>
            <person name="Zhang F."/>
            <person name="Lei H."/>
            <person name="Li X."/>
            <person name="Hu X."/>
            <person name="Liang C."/>
            <person name="Xu J."/>
            <person name="Wu Z."/>
            <person name="Yu X."/>
        </authorList>
    </citation>
    <scope>NUCLEOTIDE SEQUENCE</scope>
    <source>
        <strain>Henan</strain>
    </source>
</reference>
<keyword evidence="4" id="KW-1133">Transmembrane helix</keyword>
<dbReference type="InterPro" id="IPR057057">
    <property type="entry name" value="Spectrin_SYNE1"/>
</dbReference>
<dbReference type="GO" id="GO:0008285">
    <property type="term" value="P:negative regulation of cell population proliferation"/>
    <property type="evidence" value="ECO:0007669"/>
    <property type="project" value="TreeGrafter"/>
</dbReference>
<dbReference type="GO" id="GO:0007097">
    <property type="term" value="P:nuclear migration"/>
    <property type="evidence" value="ECO:0007669"/>
    <property type="project" value="TreeGrafter"/>
</dbReference>
<feature type="coiled-coil region" evidence="7">
    <location>
        <begin position="1030"/>
        <end position="1081"/>
    </location>
</feature>
<feature type="region of interest" description="Disordered" evidence="8">
    <location>
        <begin position="2978"/>
        <end position="3002"/>
    </location>
</feature>
<evidence type="ECO:0000256" key="5">
    <source>
        <dbReference type="ARBA" id="ARBA00023136"/>
    </source>
</evidence>
<dbReference type="PANTHER" id="PTHR47535:SF1">
    <property type="entry name" value="NESPRIN-1"/>
    <property type="match status" value="1"/>
</dbReference>
<feature type="compositionally biased region" description="Basic and acidic residues" evidence="8">
    <location>
        <begin position="2119"/>
        <end position="2131"/>
    </location>
</feature>
<dbReference type="InterPro" id="IPR001715">
    <property type="entry name" value="CH_dom"/>
</dbReference>
<dbReference type="PROSITE" id="PS00020">
    <property type="entry name" value="ACTININ_2"/>
    <property type="match status" value="1"/>
</dbReference>
<evidence type="ECO:0000313" key="11">
    <source>
        <dbReference type="Proteomes" id="UP000008909"/>
    </source>
</evidence>
<dbReference type="Gene3D" id="1.10.418.10">
    <property type="entry name" value="Calponin-like domain"/>
    <property type="match status" value="2"/>
</dbReference>
<dbReference type="EMBL" id="DF143108">
    <property type="protein sequence ID" value="GAA51061.1"/>
    <property type="molecule type" value="Genomic_DNA"/>
</dbReference>
<feature type="region of interest" description="Disordered" evidence="8">
    <location>
        <begin position="2119"/>
        <end position="2158"/>
    </location>
</feature>
<feature type="compositionally biased region" description="Polar residues" evidence="8">
    <location>
        <begin position="3432"/>
        <end position="3441"/>
    </location>
</feature>
<keyword evidence="11" id="KW-1185">Reference proteome</keyword>